<keyword evidence="1" id="KW-0812">Transmembrane</keyword>
<keyword evidence="1" id="KW-0472">Membrane</keyword>
<evidence type="ECO:0000256" key="1">
    <source>
        <dbReference type="SAM" id="Phobius"/>
    </source>
</evidence>
<sequence>MLKELFQWIHSFTLMKFWNIALQIICVYIVFVVLEKMLKQQTVF</sequence>
<evidence type="ECO:0000313" key="3">
    <source>
        <dbReference type="Proteomes" id="UP000264294"/>
    </source>
</evidence>
<name>A0ABX9KTV2_9BACI</name>
<evidence type="ECO:0000313" key="2">
    <source>
        <dbReference type="EMBL" id="RFT66034.1"/>
    </source>
</evidence>
<accession>A0ABX9KTV2</accession>
<organism evidence="2 3">
    <name type="scientific">Bacillus clarus</name>
    <dbReference type="NCBI Taxonomy" id="2338372"/>
    <lineage>
        <taxon>Bacteria</taxon>
        <taxon>Bacillati</taxon>
        <taxon>Bacillota</taxon>
        <taxon>Bacilli</taxon>
        <taxon>Bacillales</taxon>
        <taxon>Bacillaceae</taxon>
        <taxon>Bacillus</taxon>
        <taxon>Bacillus cereus group</taxon>
    </lineage>
</organism>
<dbReference type="Proteomes" id="UP000264294">
    <property type="component" value="Unassembled WGS sequence"/>
</dbReference>
<dbReference type="EMBL" id="QVOD01000018">
    <property type="protein sequence ID" value="RFT66034.1"/>
    <property type="molecule type" value="Genomic_DNA"/>
</dbReference>
<feature type="transmembrane region" description="Helical" evidence="1">
    <location>
        <begin position="20"/>
        <end position="38"/>
    </location>
</feature>
<reference evidence="2 3" key="1">
    <citation type="submission" date="2018-08" db="EMBL/GenBank/DDBJ databases">
        <title>Bacillus clarus sp. nov. strain PS00077A.</title>
        <authorList>
            <person name="Mendez Acevedo M."/>
            <person name="Carroll L."/>
            <person name="Mukherjee M."/>
            <person name="Wiedmann M."/>
            <person name="Kovac J."/>
        </authorList>
    </citation>
    <scope>NUCLEOTIDE SEQUENCE [LARGE SCALE GENOMIC DNA]</scope>
    <source>
        <strain evidence="2 3">PS00077A</strain>
    </source>
</reference>
<protein>
    <submittedName>
        <fullName evidence="2">DUF4029 domain-containing protein</fullName>
    </submittedName>
</protein>
<gene>
    <name evidence="2" type="ORF">D0U04_15885</name>
</gene>
<keyword evidence="3" id="KW-1185">Reference proteome</keyword>
<proteinExistence type="predicted"/>
<keyword evidence="1" id="KW-1133">Transmembrane helix</keyword>
<dbReference type="InterPro" id="IPR025107">
    <property type="entry name" value="DUF4029"/>
</dbReference>
<comment type="caution">
    <text evidence="2">The sequence shown here is derived from an EMBL/GenBank/DDBJ whole genome shotgun (WGS) entry which is preliminary data.</text>
</comment>
<dbReference type="Pfam" id="PF13221">
    <property type="entry name" value="DUF4029"/>
    <property type="match status" value="1"/>
</dbReference>